<proteinExistence type="predicted"/>
<feature type="transmembrane region" description="Helical" evidence="1">
    <location>
        <begin position="276"/>
        <end position="297"/>
    </location>
</feature>
<accession>A0A6C0KP50</accession>
<keyword evidence="1" id="KW-0472">Membrane</keyword>
<dbReference type="EMBL" id="MN740925">
    <property type="protein sequence ID" value="QHU18118.1"/>
    <property type="molecule type" value="Genomic_DNA"/>
</dbReference>
<dbReference type="AlphaFoldDB" id="A0A6C0KP50"/>
<evidence type="ECO:0000313" key="2">
    <source>
        <dbReference type="EMBL" id="QHU18118.1"/>
    </source>
</evidence>
<organism evidence="2">
    <name type="scientific">viral metagenome</name>
    <dbReference type="NCBI Taxonomy" id="1070528"/>
    <lineage>
        <taxon>unclassified sequences</taxon>
        <taxon>metagenomes</taxon>
        <taxon>organismal metagenomes</taxon>
    </lineage>
</organism>
<reference evidence="2" key="1">
    <citation type="journal article" date="2020" name="Nature">
        <title>Giant virus diversity and host interactions through global metagenomics.</title>
        <authorList>
            <person name="Schulz F."/>
            <person name="Roux S."/>
            <person name="Paez-Espino D."/>
            <person name="Jungbluth S."/>
            <person name="Walsh D.A."/>
            <person name="Denef V.J."/>
            <person name="McMahon K.D."/>
            <person name="Konstantinidis K.T."/>
            <person name="Eloe-Fadrosh E.A."/>
            <person name="Kyrpides N.C."/>
            <person name="Woyke T."/>
        </authorList>
    </citation>
    <scope>NUCLEOTIDE SEQUENCE</scope>
    <source>
        <strain evidence="2">GVMAG-S-3300013006-138</strain>
    </source>
</reference>
<sequence>MATTGPATISQIGLENRTEILPEPQIPSNIPGVFGPDYSFADNIPVPAQVGVVDGNTVNSVVNAVKGAGYYIDTIGFGQSSSSLTAGMGVRPLGVNTFTPTGFTCANGASMWMYMEGIPTGNALGKRLAQGLASSGMPQMRGLAPGILEDAQRALDPNPMMAAVFGTGYPKCKYVMKKVGDQDGKIQNPATGNYYVDDPGSVVYQGGTPMQGRWVHDSDLDMDAYNAVAKDYCPNGYPKANHQDSDCLKPLQSRQMSRTSGFKDYTCVHGLRSLDLIKMIAIAGGVLLSIGIVHRAVRRV</sequence>
<evidence type="ECO:0000256" key="1">
    <source>
        <dbReference type="SAM" id="Phobius"/>
    </source>
</evidence>
<name>A0A6C0KP50_9ZZZZ</name>
<keyword evidence="1" id="KW-0812">Transmembrane</keyword>
<keyword evidence="1" id="KW-1133">Transmembrane helix</keyword>
<protein>
    <submittedName>
        <fullName evidence="2">Uncharacterized protein</fullName>
    </submittedName>
</protein>